<dbReference type="EMBL" id="CAJNDS010002788">
    <property type="protein sequence ID" value="CAE7597636.1"/>
    <property type="molecule type" value="Genomic_DNA"/>
</dbReference>
<name>A0A812V566_9DINO</name>
<keyword evidence="1" id="KW-0175">Coiled coil</keyword>
<dbReference type="AlphaFoldDB" id="A0A812V566"/>
<reference evidence="2" key="1">
    <citation type="submission" date="2021-02" db="EMBL/GenBank/DDBJ databases">
        <authorList>
            <person name="Dougan E. K."/>
            <person name="Rhodes N."/>
            <person name="Thang M."/>
            <person name="Chan C."/>
        </authorList>
    </citation>
    <scope>NUCLEOTIDE SEQUENCE</scope>
</reference>
<feature type="coiled-coil region" evidence="1">
    <location>
        <begin position="15"/>
        <end position="49"/>
    </location>
</feature>
<gene>
    <name evidence="2" type="ORF">SNAT2548_LOCUS34007</name>
</gene>
<sequence length="256" mass="28857">MKERCQEVAANAGSVRLQQEELAAASRRIAELQGQAASAARQEQEWKEAAKMLKDRTRKFKDQEAKKLDLSKKAQEAATKAVEVLEAKLAASTHHAESLEDEVRRLNDALTGAAREQQEQRAIQQQGEEELAASLGELRRQMQLKKDQVAIERERVAQLEVANAALRNDLERLNTEGAARHQDQVSRIQRLSEELAEVTQLRERVGTLESLQRGMGDCLQDSQRRTREAELKAEAAHRELAEMQAAQIRSRLGSRH</sequence>
<organism evidence="2 3">
    <name type="scientific">Symbiodinium natans</name>
    <dbReference type="NCBI Taxonomy" id="878477"/>
    <lineage>
        <taxon>Eukaryota</taxon>
        <taxon>Sar</taxon>
        <taxon>Alveolata</taxon>
        <taxon>Dinophyceae</taxon>
        <taxon>Suessiales</taxon>
        <taxon>Symbiodiniaceae</taxon>
        <taxon>Symbiodinium</taxon>
    </lineage>
</organism>
<dbReference type="OrthoDB" id="445230at2759"/>
<accession>A0A812V566</accession>
<proteinExistence type="predicted"/>
<evidence type="ECO:0000256" key="1">
    <source>
        <dbReference type="SAM" id="Coils"/>
    </source>
</evidence>
<comment type="caution">
    <text evidence="2">The sequence shown here is derived from an EMBL/GenBank/DDBJ whole genome shotgun (WGS) entry which is preliminary data.</text>
</comment>
<protein>
    <submittedName>
        <fullName evidence="2">Uncharacterized protein</fullName>
    </submittedName>
</protein>
<dbReference type="Proteomes" id="UP000604046">
    <property type="component" value="Unassembled WGS sequence"/>
</dbReference>
<evidence type="ECO:0000313" key="2">
    <source>
        <dbReference type="EMBL" id="CAE7597636.1"/>
    </source>
</evidence>
<keyword evidence="3" id="KW-1185">Reference proteome</keyword>
<evidence type="ECO:0000313" key="3">
    <source>
        <dbReference type="Proteomes" id="UP000604046"/>
    </source>
</evidence>
<feature type="coiled-coil region" evidence="1">
    <location>
        <begin position="82"/>
        <end position="176"/>
    </location>
</feature>
<feature type="coiled-coil region" evidence="1">
    <location>
        <begin position="219"/>
        <end position="246"/>
    </location>
</feature>